<evidence type="ECO:0000313" key="3">
    <source>
        <dbReference type="Proteomes" id="UP000664203"/>
    </source>
</evidence>
<comment type="caution">
    <text evidence="2">The sequence shown here is derived from an EMBL/GenBank/DDBJ whole genome shotgun (WGS) entry which is preliminary data.</text>
</comment>
<evidence type="ECO:0008006" key="4">
    <source>
        <dbReference type="Google" id="ProtNLM"/>
    </source>
</evidence>
<reference evidence="2" key="1">
    <citation type="submission" date="2021-03" db="EMBL/GenBank/DDBJ databases">
        <authorList>
            <person name="Tagirdzhanova G."/>
        </authorList>
    </citation>
    <scope>NUCLEOTIDE SEQUENCE</scope>
</reference>
<evidence type="ECO:0000256" key="1">
    <source>
        <dbReference type="SAM" id="MobiDB-lite"/>
    </source>
</evidence>
<organism evidence="2 3">
    <name type="scientific">Alectoria fallacina</name>
    <dbReference type="NCBI Taxonomy" id="1903189"/>
    <lineage>
        <taxon>Eukaryota</taxon>
        <taxon>Fungi</taxon>
        <taxon>Dikarya</taxon>
        <taxon>Ascomycota</taxon>
        <taxon>Pezizomycotina</taxon>
        <taxon>Lecanoromycetes</taxon>
        <taxon>OSLEUM clade</taxon>
        <taxon>Lecanoromycetidae</taxon>
        <taxon>Lecanorales</taxon>
        <taxon>Lecanorineae</taxon>
        <taxon>Parmeliaceae</taxon>
        <taxon>Alectoria</taxon>
    </lineage>
</organism>
<dbReference type="Proteomes" id="UP000664203">
    <property type="component" value="Unassembled WGS sequence"/>
</dbReference>
<evidence type="ECO:0000313" key="2">
    <source>
        <dbReference type="EMBL" id="CAF9922526.1"/>
    </source>
</evidence>
<feature type="compositionally biased region" description="Basic and acidic residues" evidence="1">
    <location>
        <begin position="265"/>
        <end position="274"/>
    </location>
</feature>
<feature type="region of interest" description="Disordered" evidence="1">
    <location>
        <begin position="241"/>
        <end position="274"/>
    </location>
</feature>
<sequence>MEVVAGAASVAGVVGILGLVGQAVHGVLKLKEFAHGVSNASKTVKSFLEAIDSLESALIAVSDLLKRAPEEWLTGAEAQNTSTLTSQVEKCRADIGEWVKDVPVHHANSSKATKSFFRKLRVASDGSAYSQFHEKVARHLQGMQMSLDILQCRYSTHIFKQGGLIAEEVRSFADSQSSFNGESTKRFLELDKSFAARMDPVSGQLDRLESSSRMSSASMSSLASNVSRILELVSSNPALAVSEASHDEDEKSKPDVAHASLGRNTFEKPKTDPRTLQRPSLLEWSCDFLPGIEAAFSASGFSCLYCADEFDQDSAEWSLRARHLVDEHRYGECNLLLAYDSEEKFAKHIQEFHQCSLGHVYHLYNELLDKHCRFGRQKGFHRGQESNDQNLTDDFHSIRSRRWEALFDNHRGLKAVSDHSRGAKFVLAPEIAQETQPVQQPWVMGFYNAISEEGCIVDGLMVASIFRPRSIFNPYGDNMKKPCYSLGDGIKVSRYEFDDRCVSFFAATRLLHTHDTNEKRGLGDGESLGKPSASSIVPEGCLDTAEITNQRNQINSWLLKILTVSTTTRIIVFHTMTHGVNCLDMDTWLEKVLEFWETDEAATKVDEPDNSSDGAVDSRGSPEVRSVTNYEHTEPLDISEGWRPYHASSAP</sequence>
<name>A0A8H3FAP9_9LECA</name>
<protein>
    <recommendedName>
        <fullName evidence="4">Fungal N-terminal domain-containing protein</fullName>
    </recommendedName>
</protein>
<keyword evidence="3" id="KW-1185">Reference proteome</keyword>
<feature type="region of interest" description="Disordered" evidence="1">
    <location>
        <begin position="603"/>
        <end position="651"/>
    </location>
</feature>
<dbReference type="EMBL" id="CAJPDR010000156">
    <property type="protein sequence ID" value="CAF9922526.1"/>
    <property type="molecule type" value="Genomic_DNA"/>
</dbReference>
<accession>A0A8H3FAP9</accession>
<feature type="compositionally biased region" description="Basic and acidic residues" evidence="1">
    <location>
        <begin position="244"/>
        <end position="256"/>
    </location>
</feature>
<dbReference type="OrthoDB" id="5324077at2759"/>
<proteinExistence type="predicted"/>
<dbReference type="AlphaFoldDB" id="A0A8H3FAP9"/>
<feature type="region of interest" description="Disordered" evidence="1">
    <location>
        <begin position="516"/>
        <end position="536"/>
    </location>
</feature>
<gene>
    <name evidence="2" type="ORF">ALECFALPRED_002117</name>
</gene>